<dbReference type="Gene3D" id="3.40.50.720">
    <property type="entry name" value="NAD(P)-binding Rossmann-like Domain"/>
    <property type="match status" value="1"/>
</dbReference>
<comment type="cofactor">
    <cofactor evidence="1">
        <name>Zn(2+)</name>
        <dbReference type="ChEBI" id="CHEBI:29105"/>
    </cofactor>
</comment>
<organism evidence="7 8">
    <name type="scientific">Chimaeribacter californicus</name>
    <dbReference type="NCBI Taxonomy" id="2060067"/>
    <lineage>
        <taxon>Bacteria</taxon>
        <taxon>Pseudomonadati</taxon>
        <taxon>Pseudomonadota</taxon>
        <taxon>Gammaproteobacteria</taxon>
        <taxon>Enterobacterales</taxon>
        <taxon>Yersiniaceae</taxon>
        <taxon>Chimaeribacter</taxon>
    </lineage>
</organism>
<dbReference type="SUPFAM" id="SSF50129">
    <property type="entry name" value="GroES-like"/>
    <property type="match status" value="1"/>
</dbReference>
<evidence type="ECO:0000313" key="8">
    <source>
        <dbReference type="Proteomes" id="UP000234240"/>
    </source>
</evidence>
<dbReference type="Pfam" id="PF00107">
    <property type="entry name" value="ADH_zinc_N"/>
    <property type="match status" value="1"/>
</dbReference>
<evidence type="ECO:0000256" key="2">
    <source>
        <dbReference type="ARBA" id="ARBA00008072"/>
    </source>
</evidence>
<dbReference type="InterPro" id="IPR036291">
    <property type="entry name" value="NAD(P)-bd_dom_sf"/>
</dbReference>
<gene>
    <name evidence="7" type="ORF">CYR55_12850</name>
</gene>
<dbReference type="InterPro" id="IPR011032">
    <property type="entry name" value="GroES-like_sf"/>
</dbReference>
<sequence length="350" mass="38291">MKKLVAVAPRVAALVEYEDRPLQAHEVRIRVQFGAPKHGTEVVDFRGVSPFIDEAFSSEWNLFVPRAEGEARGIEFGNFTLGNMVVGTVEEKGEQVTQYQLGDRVCTYGPLQETVIVNGVDNYKLRHMPEGAAWQNAVCYDPAQFAMSGVRDGNVRVGDVVVVIGLGAIGQIAVQLAKGAGAALVIGVDPLAHRGEIACKHGADVALDPTTCDLGLEIKRLTDKRGADVIIETSGNAQALQASLRGLAYGGTISYVAFAKPFPEGFNLGREAHFNNARIVFSRACSEPNPDYPRWNRKRIEDSCWQLLMNGYLDCRDLIDPVVTFSDSAESYMRFVDQHPELSIKMGVTF</sequence>
<keyword evidence="8" id="KW-1185">Reference proteome</keyword>
<evidence type="ECO:0000256" key="5">
    <source>
        <dbReference type="ARBA" id="ARBA00023002"/>
    </source>
</evidence>
<dbReference type="SUPFAM" id="SSF51735">
    <property type="entry name" value="NAD(P)-binding Rossmann-fold domains"/>
    <property type="match status" value="1"/>
</dbReference>
<evidence type="ECO:0000313" key="7">
    <source>
        <dbReference type="EMBL" id="PLR35854.1"/>
    </source>
</evidence>
<dbReference type="PANTHER" id="PTHR43350:SF19">
    <property type="entry name" value="D-GULOSIDE 3-DEHYDROGENASE"/>
    <property type="match status" value="1"/>
</dbReference>
<dbReference type="GO" id="GO:0016491">
    <property type="term" value="F:oxidoreductase activity"/>
    <property type="evidence" value="ECO:0007669"/>
    <property type="project" value="UniProtKB-KW"/>
</dbReference>
<keyword evidence="5" id="KW-0560">Oxidoreductase</keyword>
<dbReference type="InterPro" id="IPR020843">
    <property type="entry name" value="ER"/>
</dbReference>
<name>A0A2N5E4E5_9GAMM</name>
<dbReference type="SMART" id="SM00829">
    <property type="entry name" value="PKS_ER"/>
    <property type="match status" value="1"/>
</dbReference>
<evidence type="ECO:0000256" key="1">
    <source>
        <dbReference type="ARBA" id="ARBA00001947"/>
    </source>
</evidence>
<dbReference type="AlphaFoldDB" id="A0A2N5E4E5"/>
<dbReference type="Proteomes" id="UP000234240">
    <property type="component" value="Unassembled WGS sequence"/>
</dbReference>
<dbReference type="InterPro" id="IPR013149">
    <property type="entry name" value="ADH-like_C"/>
</dbReference>
<accession>A0A2N5E4E5</accession>
<comment type="caution">
    <text evidence="7">The sequence shown here is derived from an EMBL/GenBank/DDBJ whole genome shotgun (WGS) entry which is preliminary data.</text>
</comment>
<dbReference type="CDD" id="cd08255">
    <property type="entry name" value="2-desacetyl-2-hydroxyethyl_bacteriochlorophyllide_like"/>
    <property type="match status" value="1"/>
</dbReference>
<evidence type="ECO:0000256" key="4">
    <source>
        <dbReference type="ARBA" id="ARBA00022833"/>
    </source>
</evidence>
<dbReference type="EMBL" id="PJZF01000010">
    <property type="protein sequence ID" value="PLR35854.1"/>
    <property type="molecule type" value="Genomic_DNA"/>
</dbReference>
<dbReference type="RefSeq" id="WP_101816518.1">
    <property type="nucleotide sequence ID" value="NZ_PJZF01000010.1"/>
</dbReference>
<dbReference type="OrthoDB" id="4190732at2"/>
<feature type="domain" description="Enoyl reductase (ER)" evidence="6">
    <location>
        <begin position="10"/>
        <end position="348"/>
    </location>
</feature>
<dbReference type="GO" id="GO:0046872">
    <property type="term" value="F:metal ion binding"/>
    <property type="evidence" value="ECO:0007669"/>
    <property type="project" value="UniProtKB-KW"/>
</dbReference>
<comment type="similarity">
    <text evidence="2">Belongs to the zinc-containing alcohol dehydrogenase family.</text>
</comment>
<protein>
    <submittedName>
        <fullName evidence="7">Alcohol dehydrogenase</fullName>
    </submittedName>
</protein>
<evidence type="ECO:0000259" key="6">
    <source>
        <dbReference type="SMART" id="SM00829"/>
    </source>
</evidence>
<evidence type="ECO:0000256" key="3">
    <source>
        <dbReference type="ARBA" id="ARBA00022723"/>
    </source>
</evidence>
<keyword evidence="4" id="KW-0862">Zinc</keyword>
<dbReference type="Gene3D" id="3.90.180.10">
    <property type="entry name" value="Medium-chain alcohol dehydrogenases, catalytic domain"/>
    <property type="match status" value="2"/>
</dbReference>
<reference evidence="7 8" key="1">
    <citation type="submission" date="2017-12" db="EMBL/GenBank/DDBJ databases">
        <title>Characterization of six clinical isolates of Enterochimera gen. nov., a novel genus of the Yersiniaciae family and the three species Enterochimera arupensis sp. nov., Enterochimera coloradensis sp. nov, and Enterochimera californica sp. nov.</title>
        <authorList>
            <person name="Rossi A."/>
            <person name="Fisher M."/>
        </authorList>
    </citation>
    <scope>NUCLEOTIDE SEQUENCE [LARGE SCALE GENOMIC DNA]</scope>
    <source>
        <strain evidence="8">2015-Iso6</strain>
    </source>
</reference>
<keyword evidence="3" id="KW-0479">Metal-binding</keyword>
<proteinExistence type="inferred from homology"/>
<dbReference type="PANTHER" id="PTHR43350">
    <property type="entry name" value="NAD-DEPENDENT ALCOHOL DEHYDROGENASE"/>
    <property type="match status" value="1"/>
</dbReference>